<dbReference type="Gene3D" id="1.20.1310.10">
    <property type="entry name" value="Cullin Repeats"/>
    <property type="match status" value="4"/>
</dbReference>
<dbReference type="SUPFAM" id="SSF74788">
    <property type="entry name" value="Cullin repeat-like"/>
    <property type="match status" value="1"/>
</dbReference>
<evidence type="ECO:0000256" key="5">
    <source>
        <dbReference type="PROSITE-ProRule" id="PRU00330"/>
    </source>
</evidence>
<evidence type="ECO:0000256" key="4">
    <source>
        <dbReference type="ARBA" id="ARBA00022843"/>
    </source>
</evidence>
<evidence type="ECO:0000259" key="7">
    <source>
        <dbReference type="PROSITE" id="PS50069"/>
    </source>
</evidence>
<name>A0A4U5MEC7_STECR</name>
<sequence length="553" mass="65550">MAELKKNPEELLPGCLQMLRDMFERSILTSNSYQHIRMVVQMFHMQKELDNEDFPPMGSGRSMRIFRVIRDYIREFVRKKAEELIAIESDDERLTGYKDFWTDYQWKSRCANSICSYLNNHWVLRYLEHYRVIRQENLFQNEDQVHYMYTLCMVIWKEEMLANQTLNIVESAKNLLRCERDGEKIETVKIAKLVESFVEVGIEYERVFDNSRLYQTRLDYREVDEFGLTTEQREMLKTYEDLFETPILEDTRAYYRIEAKQASIDGDIIKYMRMANERWEQEAERSKRCLHNAITGYRIQKEVDAAWVEEQLPFFQVRLELKASSKRMTRLPFQSHFNALLKAERRSDLLLMFKLCLRVDVAIEQLRKDFCEYVALKGREAISGIPVCNQNDPKSYVEAVLKVRDHYESMVEESFGNDCGFVKFFFEGCVAFVNRNCITEKNKKHSSHKSCELLGRYVDLALKKGGEDSDTFLEKVIVVFHHLEDKDIFQKYFNRFLARRLIMEQSGSDDLEINVISRLKALCGHEYTSTAQKMFHDIEVSRQLTAGFKEVST</sequence>
<reference evidence="8 9" key="1">
    <citation type="journal article" date="2015" name="Genome Biol.">
        <title>Comparative genomics of Steinernema reveals deeply conserved gene regulatory networks.</title>
        <authorList>
            <person name="Dillman A.R."/>
            <person name="Macchietto M."/>
            <person name="Porter C.F."/>
            <person name="Rogers A."/>
            <person name="Williams B."/>
            <person name="Antoshechkin I."/>
            <person name="Lee M.M."/>
            <person name="Goodwin Z."/>
            <person name="Lu X."/>
            <person name="Lewis E.E."/>
            <person name="Goodrich-Blair H."/>
            <person name="Stock S.P."/>
            <person name="Adams B.J."/>
            <person name="Sternberg P.W."/>
            <person name="Mortazavi A."/>
        </authorList>
    </citation>
    <scope>NUCLEOTIDE SEQUENCE [LARGE SCALE GENOMIC DNA]</scope>
    <source>
        <strain evidence="8 9">ALL</strain>
    </source>
</reference>
<dbReference type="Pfam" id="PF00888">
    <property type="entry name" value="Cullin"/>
    <property type="match status" value="1"/>
</dbReference>
<dbReference type="STRING" id="34508.A0A4U5MEC7"/>
<feature type="domain" description="Cullin family profile" evidence="7">
    <location>
        <begin position="449"/>
        <end position="553"/>
    </location>
</feature>
<dbReference type="InterPro" id="IPR016159">
    <property type="entry name" value="Cullin_repeat-like_dom_sf"/>
</dbReference>
<keyword evidence="3" id="KW-0833">Ubl conjugation pathway</keyword>
<dbReference type="InterPro" id="IPR001373">
    <property type="entry name" value="Cullin_N"/>
</dbReference>
<gene>
    <name evidence="8" type="ORF">L596_023593</name>
</gene>
<dbReference type="EMBL" id="AZBU02000008">
    <property type="protein sequence ID" value="TKR67442.1"/>
    <property type="molecule type" value="Genomic_DNA"/>
</dbReference>
<proteinExistence type="inferred from homology"/>
<evidence type="ECO:0000313" key="9">
    <source>
        <dbReference type="Proteomes" id="UP000298663"/>
    </source>
</evidence>
<comment type="caution">
    <text evidence="8">The sequence shown here is derived from an EMBL/GenBank/DDBJ whole genome shotgun (WGS) entry which is preliminary data.</text>
</comment>
<dbReference type="PANTHER" id="PTHR11932">
    <property type="entry name" value="CULLIN"/>
    <property type="match status" value="1"/>
</dbReference>
<dbReference type="SUPFAM" id="SSF75632">
    <property type="entry name" value="Cullin homology domain"/>
    <property type="match status" value="1"/>
</dbReference>
<dbReference type="PROSITE" id="PS50069">
    <property type="entry name" value="CULLIN_2"/>
    <property type="match status" value="1"/>
</dbReference>
<dbReference type="GO" id="GO:0031625">
    <property type="term" value="F:ubiquitin protein ligase binding"/>
    <property type="evidence" value="ECO:0007669"/>
    <property type="project" value="InterPro"/>
</dbReference>
<dbReference type="AlphaFoldDB" id="A0A4U5MEC7"/>
<reference evidence="8 9" key="2">
    <citation type="journal article" date="2019" name="G3 (Bethesda)">
        <title>Hybrid Assembly of the Genome of the Entomopathogenic Nematode Steinernema carpocapsae Identifies the X-Chromosome.</title>
        <authorList>
            <person name="Serra L."/>
            <person name="Macchietto M."/>
            <person name="Macias-Munoz A."/>
            <person name="McGill C.J."/>
            <person name="Rodriguez I.M."/>
            <person name="Rodriguez B."/>
            <person name="Murad R."/>
            <person name="Mortazavi A."/>
        </authorList>
    </citation>
    <scope>NUCLEOTIDE SEQUENCE [LARGE SCALE GENOMIC DNA]</scope>
    <source>
        <strain evidence="8 9">ALL</strain>
    </source>
</reference>
<dbReference type="GO" id="GO:0006511">
    <property type="term" value="P:ubiquitin-dependent protein catabolic process"/>
    <property type="evidence" value="ECO:0007669"/>
    <property type="project" value="InterPro"/>
</dbReference>
<comment type="similarity">
    <text evidence="1 5 6">Belongs to the cullin family.</text>
</comment>
<keyword evidence="9" id="KW-1185">Reference proteome</keyword>
<evidence type="ECO:0000256" key="2">
    <source>
        <dbReference type="ARBA" id="ARBA00022499"/>
    </source>
</evidence>
<protein>
    <recommendedName>
        <fullName evidence="7">Cullin family profile domain-containing protein</fullName>
    </recommendedName>
</protein>
<evidence type="ECO:0000256" key="1">
    <source>
        <dbReference type="ARBA" id="ARBA00006019"/>
    </source>
</evidence>
<keyword evidence="4" id="KW-0832">Ubl conjugation</keyword>
<dbReference type="InterPro" id="IPR016158">
    <property type="entry name" value="Cullin_homology"/>
</dbReference>
<evidence type="ECO:0000256" key="3">
    <source>
        <dbReference type="ARBA" id="ARBA00022786"/>
    </source>
</evidence>
<dbReference type="OrthoDB" id="27073at2759"/>
<dbReference type="SMART" id="SM00182">
    <property type="entry name" value="CULLIN"/>
    <property type="match status" value="1"/>
</dbReference>
<keyword evidence="2" id="KW-1017">Isopeptide bond</keyword>
<accession>A0A4U5MEC7</accession>
<dbReference type="Proteomes" id="UP000298663">
    <property type="component" value="Unassembled WGS sequence"/>
</dbReference>
<evidence type="ECO:0000256" key="6">
    <source>
        <dbReference type="RuleBase" id="RU003829"/>
    </source>
</evidence>
<organism evidence="8 9">
    <name type="scientific">Steinernema carpocapsae</name>
    <name type="common">Entomopathogenic nematode</name>
    <dbReference type="NCBI Taxonomy" id="34508"/>
    <lineage>
        <taxon>Eukaryota</taxon>
        <taxon>Metazoa</taxon>
        <taxon>Ecdysozoa</taxon>
        <taxon>Nematoda</taxon>
        <taxon>Chromadorea</taxon>
        <taxon>Rhabditida</taxon>
        <taxon>Tylenchina</taxon>
        <taxon>Panagrolaimomorpha</taxon>
        <taxon>Strongyloidoidea</taxon>
        <taxon>Steinernematidae</taxon>
        <taxon>Steinernema</taxon>
    </lineage>
</organism>
<evidence type="ECO:0000313" key="8">
    <source>
        <dbReference type="EMBL" id="TKR67442.1"/>
    </source>
</evidence>
<dbReference type="InterPro" id="IPR045093">
    <property type="entry name" value="Cullin"/>
</dbReference>
<dbReference type="InterPro" id="IPR036317">
    <property type="entry name" value="Cullin_homology_sf"/>
</dbReference>
<dbReference type="FunFam" id="1.20.1310.10:FF:000002">
    <property type="entry name" value="cullin-3 isoform X1"/>
    <property type="match status" value="1"/>
</dbReference>